<dbReference type="EMBL" id="JBHUII010000013">
    <property type="protein sequence ID" value="MFD2207904.1"/>
    <property type="molecule type" value="Genomic_DNA"/>
</dbReference>
<keyword evidence="8" id="KW-0969">Cilium</keyword>
<evidence type="ECO:0000256" key="3">
    <source>
        <dbReference type="ARBA" id="ARBA00014376"/>
    </source>
</evidence>
<keyword evidence="8" id="KW-0966">Cell projection</keyword>
<keyword evidence="9" id="KW-1185">Reference proteome</keyword>
<dbReference type="NCBIfam" id="TIGR01396">
    <property type="entry name" value="FlgB"/>
    <property type="match status" value="1"/>
</dbReference>
<dbReference type="PIRSF" id="PIRSF002889">
    <property type="entry name" value="Rod_FlgB"/>
    <property type="match status" value="1"/>
</dbReference>
<keyword evidence="4 6" id="KW-0975">Bacterial flagellum</keyword>
<evidence type="ECO:0000313" key="9">
    <source>
        <dbReference type="Proteomes" id="UP001597294"/>
    </source>
</evidence>
<proteinExistence type="inferred from homology"/>
<evidence type="ECO:0000256" key="7">
    <source>
        <dbReference type="SAM" id="MobiDB-lite"/>
    </source>
</evidence>
<name>A0ABW5BQN8_9PROT</name>
<evidence type="ECO:0000256" key="1">
    <source>
        <dbReference type="ARBA" id="ARBA00004117"/>
    </source>
</evidence>
<evidence type="ECO:0000313" key="8">
    <source>
        <dbReference type="EMBL" id="MFD2207904.1"/>
    </source>
</evidence>
<comment type="caution">
    <text evidence="8">The sequence shown here is derived from an EMBL/GenBank/DDBJ whole genome shotgun (WGS) entry which is preliminary data.</text>
</comment>
<comment type="function">
    <text evidence="5 6">Structural component of flagellum, the bacterial motility apparatus. Part of the rod structure of flagellar basal body.</text>
</comment>
<dbReference type="RefSeq" id="WP_380255005.1">
    <property type="nucleotide sequence ID" value="NZ_JBHUII010000013.1"/>
</dbReference>
<organism evidence="8 9">
    <name type="scientific">Kiloniella antarctica</name>
    <dbReference type="NCBI Taxonomy" id="1550907"/>
    <lineage>
        <taxon>Bacteria</taxon>
        <taxon>Pseudomonadati</taxon>
        <taxon>Pseudomonadota</taxon>
        <taxon>Alphaproteobacteria</taxon>
        <taxon>Rhodospirillales</taxon>
        <taxon>Kiloniellaceae</taxon>
        <taxon>Kiloniella</taxon>
    </lineage>
</organism>
<evidence type="ECO:0000256" key="2">
    <source>
        <dbReference type="ARBA" id="ARBA00009677"/>
    </source>
</evidence>
<evidence type="ECO:0000256" key="4">
    <source>
        <dbReference type="ARBA" id="ARBA00023143"/>
    </source>
</evidence>
<accession>A0ABW5BQN8</accession>
<comment type="subcellular location">
    <subcellularLocation>
        <location evidence="1 6">Bacterial flagellum basal body</location>
    </subcellularLocation>
</comment>
<protein>
    <recommendedName>
        <fullName evidence="3 6">Flagellar basal body rod protein FlgB</fullName>
    </recommendedName>
</protein>
<feature type="region of interest" description="Disordered" evidence="7">
    <location>
        <begin position="63"/>
        <end position="87"/>
    </location>
</feature>
<comment type="subunit">
    <text evidence="6">The basal body constitutes a major portion of the flagellar organelle and consists of a number of rings mounted on a central rod.</text>
</comment>
<dbReference type="Proteomes" id="UP001597294">
    <property type="component" value="Unassembled WGS sequence"/>
</dbReference>
<gene>
    <name evidence="8" type="primary">flgB</name>
    <name evidence="8" type="ORF">ACFSKO_19995</name>
</gene>
<evidence type="ECO:0000256" key="5">
    <source>
        <dbReference type="ARBA" id="ARBA00024934"/>
    </source>
</evidence>
<reference evidence="9" key="1">
    <citation type="journal article" date="2019" name="Int. J. Syst. Evol. Microbiol.">
        <title>The Global Catalogue of Microorganisms (GCM) 10K type strain sequencing project: providing services to taxonomists for standard genome sequencing and annotation.</title>
        <authorList>
            <consortium name="The Broad Institute Genomics Platform"/>
            <consortium name="The Broad Institute Genome Sequencing Center for Infectious Disease"/>
            <person name="Wu L."/>
            <person name="Ma J."/>
        </authorList>
    </citation>
    <scope>NUCLEOTIDE SEQUENCE [LARGE SCALE GENOMIC DNA]</scope>
    <source>
        <strain evidence="9">CGMCC 4.7192</strain>
    </source>
</reference>
<keyword evidence="8" id="KW-0282">Flagellum</keyword>
<evidence type="ECO:0000256" key="6">
    <source>
        <dbReference type="PIRNR" id="PIRNR002889"/>
    </source>
</evidence>
<sequence>MSDKLKITDVLAKKMDWLTQRQSVLAKNIANSDTLNYVPKDLKDKHFQALVSRSAPVMIQKASREGHLSSDPLKNRNVKAAKSKDLYETSPSGNSVILEEQMIKMSETQLDYQAMVRLYKKHQDMFKMALRGPS</sequence>
<dbReference type="InterPro" id="IPR006300">
    <property type="entry name" value="FlgB"/>
</dbReference>
<comment type="similarity">
    <text evidence="2 6">Belongs to the flagella basal body rod proteins family.</text>
</comment>